<dbReference type="KEGG" id="axl:AXY_22430"/>
<feature type="transmembrane region" description="Helical" evidence="1">
    <location>
        <begin position="20"/>
        <end position="44"/>
    </location>
</feature>
<feature type="transmembrane region" description="Helical" evidence="1">
    <location>
        <begin position="139"/>
        <end position="163"/>
    </location>
</feature>
<feature type="transmembrane region" description="Helical" evidence="1">
    <location>
        <begin position="102"/>
        <end position="127"/>
    </location>
</feature>
<dbReference type="AlphaFoldDB" id="K0J0I1"/>
<keyword evidence="1" id="KW-0812">Transmembrane</keyword>
<proteinExistence type="predicted"/>
<sequence>MNNKIAGLVIKLYHYMLVSFYFWLGLLKGIFIYALIPALVALYLTLDHMKQNPEYAESELKQVYQQNYKKYQHHKLSSFLISFMFILLATVIFFLYKAEANWIWIGIVSYFSLLLYTTVSYATFYFAFKTNEIKTSFALGFVSVVKNLSITVSIVVLFVLMLWLAFYNLILFIVLSPLLFGLMVVYVFPKKLHN</sequence>
<name>K0J0I1_AMPXN</name>
<evidence type="ECO:0000313" key="3">
    <source>
        <dbReference type="Proteomes" id="UP000006294"/>
    </source>
</evidence>
<dbReference type="EMBL" id="AP012050">
    <property type="protein sequence ID" value="BAM48375.1"/>
    <property type="molecule type" value="Genomic_DNA"/>
</dbReference>
<evidence type="ECO:0008006" key="4">
    <source>
        <dbReference type="Google" id="ProtNLM"/>
    </source>
</evidence>
<organism evidence="2 3">
    <name type="scientific">Amphibacillus xylanus (strain ATCC 51415 / DSM 6626 / JCM 7361 / LMG 17667 / NBRC 15112 / Ep01)</name>
    <dbReference type="NCBI Taxonomy" id="698758"/>
    <lineage>
        <taxon>Bacteria</taxon>
        <taxon>Bacillati</taxon>
        <taxon>Bacillota</taxon>
        <taxon>Bacilli</taxon>
        <taxon>Bacillales</taxon>
        <taxon>Bacillaceae</taxon>
        <taxon>Amphibacillus</taxon>
    </lineage>
</organism>
<dbReference type="Proteomes" id="UP000006294">
    <property type="component" value="Chromosome"/>
</dbReference>
<gene>
    <name evidence="2" type="ordered locus">AXY_22430</name>
</gene>
<keyword evidence="1" id="KW-1133">Transmembrane helix</keyword>
<dbReference type="eggNOG" id="ENOG502ZKUN">
    <property type="taxonomic scope" value="Bacteria"/>
</dbReference>
<keyword evidence="3" id="KW-1185">Reference proteome</keyword>
<dbReference type="HOGENOM" id="CLU_1399933_0_0_9"/>
<evidence type="ECO:0000313" key="2">
    <source>
        <dbReference type="EMBL" id="BAM48375.1"/>
    </source>
</evidence>
<feature type="transmembrane region" description="Helical" evidence="1">
    <location>
        <begin position="76"/>
        <end position="96"/>
    </location>
</feature>
<protein>
    <recommendedName>
        <fullName evidence="4">DUF624 domain-containing protein</fullName>
    </recommendedName>
</protein>
<keyword evidence="1" id="KW-0472">Membrane</keyword>
<feature type="transmembrane region" description="Helical" evidence="1">
    <location>
        <begin position="169"/>
        <end position="188"/>
    </location>
</feature>
<accession>K0J0I1</accession>
<evidence type="ECO:0000256" key="1">
    <source>
        <dbReference type="SAM" id="Phobius"/>
    </source>
</evidence>
<reference evidence="2 3" key="1">
    <citation type="submission" date="2011-01" db="EMBL/GenBank/DDBJ databases">
        <title>Whole genome sequence of Amphibacillus xylinus NBRC 15112.</title>
        <authorList>
            <person name="Nakazawa H."/>
            <person name="Katano Y."/>
            <person name="Nakamura S."/>
            <person name="Sasagawa M."/>
            <person name="Fukada J."/>
            <person name="Arai T."/>
            <person name="Sasakura N."/>
            <person name="Mochizuki D."/>
            <person name="Hosoyama A."/>
            <person name="Harada K."/>
            <person name="Horikawa H."/>
            <person name="Kato Y."/>
            <person name="Harada T."/>
            <person name="Sasaki K."/>
            <person name="Sekiguchi M."/>
            <person name="Hodoyama M."/>
            <person name="Nishiko R."/>
            <person name="Narita H."/>
            <person name="Hanamaki A."/>
            <person name="Hata C."/>
            <person name="Konno Y."/>
            <person name="Niimura Y."/>
            <person name="Yamazaki S."/>
            <person name="Fujita N."/>
        </authorList>
    </citation>
    <scope>NUCLEOTIDE SEQUENCE [LARGE SCALE GENOMIC DNA]</scope>
    <source>
        <strain evidence="3">ATCC 51415 / DSM 6626 / JCM 7361 / LMG 17667 / NBRC 15112 / Ep01</strain>
    </source>
</reference>
<dbReference type="RefSeq" id="WP_015010957.1">
    <property type="nucleotide sequence ID" value="NC_018704.1"/>
</dbReference>